<dbReference type="PANTHER" id="PTHR11455">
    <property type="entry name" value="CRYPTOCHROME"/>
    <property type="match status" value="1"/>
</dbReference>
<dbReference type="PROSITE" id="PS51645">
    <property type="entry name" value="PHR_CRY_ALPHA_BETA"/>
    <property type="match status" value="1"/>
</dbReference>
<evidence type="ECO:0000256" key="1">
    <source>
        <dbReference type="ARBA" id="ARBA00001932"/>
    </source>
</evidence>
<evidence type="ECO:0000259" key="5">
    <source>
        <dbReference type="PROSITE" id="PS51645"/>
    </source>
</evidence>
<gene>
    <name evidence="6" type="ORF">ACFOES_11065</name>
</gene>
<keyword evidence="3" id="KW-0285">Flavoprotein</keyword>
<comment type="cofactor">
    <cofactor evidence="1">
        <name>(6R)-5,10-methylene-5,6,7,8-tetrahydrofolate</name>
        <dbReference type="ChEBI" id="CHEBI:15636"/>
    </cofactor>
</comment>
<dbReference type="Gene3D" id="3.40.50.620">
    <property type="entry name" value="HUPs"/>
    <property type="match status" value="1"/>
</dbReference>
<evidence type="ECO:0000313" key="6">
    <source>
        <dbReference type="EMBL" id="MFC2968633.1"/>
    </source>
</evidence>
<organism evidence="6 7">
    <name type="scientific">Acidimangrovimonas pyrenivorans</name>
    <dbReference type="NCBI Taxonomy" id="2030798"/>
    <lineage>
        <taxon>Bacteria</taxon>
        <taxon>Pseudomonadati</taxon>
        <taxon>Pseudomonadota</taxon>
        <taxon>Alphaproteobacteria</taxon>
        <taxon>Rhodobacterales</taxon>
        <taxon>Paracoccaceae</taxon>
        <taxon>Acidimangrovimonas</taxon>
    </lineage>
</organism>
<sequence length="427" mass="45784">MNVLIRFSRDLRAADHPALSHAAALAAGRGAVLPLYVVDPAAWAAPDRSARQWDFTAECLEDLRAELAALGAPLVLRVGPARAVLERLCRQHGIGAIVSHPAEGTVEEVARDRALADWARGQGIDWIEMPQGAAEVPAALRPVAGVAPGPIPTARALRLAEDRCPNRQQGGRTQGLAMLESFLAARAAGYRAGASVTAAERGASRLSPYLAQGVLSREEVAAAAAARRATRPGRDWTRGLRAFEARLARRDGDALARVPTAAPLPEAYARGETGLPFLDATLRYLAATGWLPAELREMTAQAARLLGVEAGAGLHLARSFTDYHPALFWPAWQAALARRPVDPLRLGRRMDPRGAFLRSWLPELAPVPEAHLHAPWLWSGAQGLLGRRYPEPLVDPAAARRALRPAAQPGRRRRTAAAPAGQLCLDL</sequence>
<evidence type="ECO:0000313" key="7">
    <source>
        <dbReference type="Proteomes" id="UP001595443"/>
    </source>
</evidence>
<dbReference type="SUPFAM" id="SSF48173">
    <property type="entry name" value="Cryptochrome/photolyase FAD-binding domain"/>
    <property type="match status" value="1"/>
</dbReference>
<name>A0ABV7AGZ2_9RHOB</name>
<dbReference type="Gene3D" id="1.10.579.10">
    <property type="entry name" value="DNA Cyclobutane Dipyrimidine Photolyase, subunit A, domain 3"/>
    <property type="match status" value="1"/>
</dbReference>
<dbReference type="InterPro" id="IPR006050">
    <property type="entry name" value="DNA_photolyase_N"/>
</dbReference>
<dbReference type="SUPFAM" id="SSF52425">
    <property type="entry name" value="Cryptochrome/photolyase, N-terminal domain"/>
    <property type="match status" value="1"/>
</dbReference>
<protein>
    <submittedName>
        <fullName evidence="6">FAD-binding domain-containing protein</fullName>
    </submittedName>
</protein>
<accession>A0ABV7AGZ2</accession>
<dbReference type="Pfam" id="PF03441">
    <property type="entry name" value="FAD_binding_7"/>
    <property type="match status" value="1"/>
</dbReference>
<feature type="domain" description="Photolyase/cryptochrome alpha/beta" evidence="5">
    <location>
        <begin position="1"/>
        <end position="134"/>
    </location>
</feature>
<evidence type="ECO:0000256" key="2">
    <source>
        <dbReference type="ARBA" id="ARBA00001974"/>
    </source>
</evidence>
<dbReference type="PANTHER" id="PTHR11455:SF9">
    <property type="entry name" value="CRYPTOCHROME CIRCADIAN CLOCK 5 ISOFORM X1"/>
    <property type="match status" value="1"/>
</dbReference>
<dbReference type="Proteomes" id="UP001595443">
    <property type="component" value="Unassembled WGS sequence"/>
</dbReference>
<dbReference type="Gene3D" id="1.25.40.80">
    <property type="match status" value="1"/>
</dbReference>
<dbReference type="RefSeq" id="WP_377833331.1">
    <property type="nucleotide sequence ID" value="NZ_JBHRSK010000007.1"/>
</dbReference>
<dbReference type="InterPro" id="IPR005101">
    <property type="entry name" value="Cryptochr/Photolyase_FAD-bd"/>
</dbReference>
<comment type="caution">
    <text evidence="6">The sequence shown here is derived from an EMBL/GenBank/DDBJ whole genome shotgun (WGS) entry which is preliminary data.</text>
</comment>
<dbReference type="InterPro" id="IPR036155">
    <property type="entry name" value="Crypto/Photolyase_N_sf"/>
</dbReference>
<proteinExistence type="predicted"/>
<dbReference type="Pfam" id="PF00875">
    <property type="entry name" value="DNA_photolyase"/>
    <property type="match status" value="1"/>
</dbReference>
<dbReference type="InterPro" id="IPR002081">
    <property type="entry name" value="Cryptochrome/DNA_photolyase_1"/>
</dbReference>
<reference evidence="7" key="1">
    <citation type="journal article" date="2019" name="Int. J. Syst. Evol. Microbiol.">
        <title>The Global Catalogue of Microorganisms (GCM) 10K type strain sequencing project: providing services to taxonomists for standard genome sequencing and annotation.</title>
        <authorList>
            <consortium name="The Broad Institute Genomics Platform"/>
            <consortium name="The Broad Institute Genome Sequencing Center for Infectious Disease"/>
            <person name="Wu L."/>
            <person name="Ma J."/>
        </authorList>
    </citation>
    <scope>NUCLEOTIDE SEQUENCE [LARGE SCALE GENOMIC DNA]</scope>
    <source>
        <strain evidence="7">KCTC 62192</strain>
    </source>
</reference>
<keyword evidence="4" id="KW-0274">FAD</keyword>
<dbReference type="EMBL" id="JBHRSK010000007">
    <property type="protein sequence ID" value="MFC2968633.1"/>
    <property type="molecule type" value="Genomic_DNA"/>
</dbReference>
<evidence type="ECO:0000256" key="4">
    <source>
        <dbReference type="ARBA" id="ARBA00022827"/>
    </source>
</evidence>
<keyword evidence="7" id="KW-1185">Reference proteome</keyword>
<evidence type="ECO:0000256" key="3">
    <source>
        <dbReference type="ARBA" id="ARBA00022630"/>
    </source>
</evidence>
<dbReference type="InterPro" id="IPR036134">
    <property type="entry name" value="Crypto/Photolyase_FAD-like_sf"/>
</dbReference>
<comment type="cofactor">
    <cofactor evidence="2">
        <name>FAD</name>
        <dbReference type="ChEBI" id="CHEBI:57692"/>
    </cofactor>
</comment>
<dbReference type="InterPro" id="IPR014729">
    <property type="entry name" value="Rossmann-like_a/b/a_fold"/>
</dbReference>